<name>A0A6N2YMY0_9ACTN</name>
<dbReference type="EMBL" id="CACRTN010000007">
    <property type="protein sequence ID" value="VYT66970.1"/>
    <property type="molecule type" value="Genomic_DNA"/>
</dbReference>
<reference evidence="1" key="1">
    <citation type="submission" date="2019-11" db="EMBL/GenBank/DDBJ databases">
        <authorList>
            <person name="Feng L."/>
        </authorList>
    </citation>
    <scope>NUCLEOTIDE SEQUENCE</scope>
    <source>
        <strain evidence="1">CintestinalisLFYP54</strain>
    </source>
</reference>
<accession>A0A6N2YMY0</accession>
<protein>
    <submittedName>
        <fullName evidence="1">Uncharacterized protein</fullName>
    </submittedName>
</protein>
<dbReference type="AlphaFoldDB" id="A0A6N2YMY0"/>
<gene>
    <name evidence="1" type="ORF">CILFYP54_01240</name>
</gene>
<proteinExistence type="predicted"/>
<evidence type="ECO:0000313" key="1">
    <source>
        <dbReference type="EMBL" id="VYT66970.1"/>
    </source>
</evidence>
<organism evidence="1">
    <name type="scientific">Collinsella intestinalis</name>
    <dbReference type="NCBI Taxonomy" id="147207"/>
    <lineage>
        <taxon>Bacteria</taxon>
        <taxon>Bacillati</taxon>
        <taxon>Actinomycetota</taxon>
        <taxon>Coriobacteriia</taxon>
        <taxon>Coriobacteriales</taxon>
        <taxon>Coriobacteriaceae</taxon>
        <taxon>Collinsella</taxon>
    </lineage>
</organism>
<sequence>MLIREVCAAEETRVKFVNDLLDGEDEDDEF</sequence>